<reference evidence="1" key="1">
    <citation type="journal article" date="2020" name="Stud. Mycol.">
        <title>101 Dothideomycetes genomes: a test case for predicting lifestyles and emergence of pathogens.</title>
        <authorList>
            <person name="Haridas S."/>
            <person name="Albert R."/>
            <person name="Binder M."/>
            <person name="Bloem J."/>
            <person name="Labutti K."/>
            <person name="Salamov A."/>
            <person name="Andreopoulos B."/>
            <person name="Baker S."/>
            <person name="Barry K."/>
            <person name="Bills G."/>
            <person name="Bluhm B."/>
            <person name="Cannon C."/>
            <person name="Castanera R."/>
            <person name="Culley D."/>
            <person name="Daum C."/>
            <person name="Ezra D."/>
            <person name="Gonzalez J."/>
            <person name="Henrissat B."/>
            <person name="Kuo A."/>
            <person name="Liang C."/>
            <person name="Lipzen A."/>
            <person name="Lutzoni F."/>
            <person name="Magnuson J."/>
            <person name="Mondo S."/>
            <person name="Nolan M."/>
            <person name="Ohm R."/>
            <person name="Pangilinan J."/>
            <person name="Park H.-J."/>
            <person name="Ramirez L."/>
            <person name="Alfaro M."/>
            <person name="Sun H."/>
            <person name="Tritt A."/>
            <person name="Yoshinaga Y."/>
            <person name="Zwiers L.-H."/>
            <person name="Turgeon B."/>
            <person name="Goodwin S."/>
            <person name="Spatafora J."/>
            <person name="Crous P."/>
            <person name="Grigoriev I."/>
        </authorList>
    </citation>
    <scope>NUCLEOTIDE SEQUENCE</scope>
    <source>
        <strain evidence="1">CBS 121167</strain>
    </source>
</reference>
<organism evidence="1 2">
    <name type="scientific">Aplosporella prunicola CBS 121167</name>
    <dbReference type="NCBI Taxonomy" id="1176127"/>
    <lineage>
        <taxon>Eukaryota</taxon>
        <taxon>Fungi</taxon>
        <taxon>Dikarya</taxon>
        <taxon>Ascomycota</taxon>
        <taxon>Pezizomycotina</taxon>
        <taxon>Dothideomycetes</taxon>
        <taxon>Dothideomycetes incertae sedis</taxon>
        <taxon>Botryosphaeriales</taxon>
        <taxon>Aplosporellaceae</taxon>
        <taxon>Aplosporella</taxon>
    </lineage>
</organism>
<dbReference type="Proteomes" id="UP000799438">
    <property type="component" value="Unassembled WGS sequence"/>
</dbReference>
<evidence type="ECO:0000313" key="1">
    <source>
        <dbReference type="EMBL" id="KAF2139230.1"/>
    </source>
</evidence>
<sequence length="275" mass="31040">MEMGDTTWTEEKVDMDSSFEDIAPVAAEGASEYGPTTPDCGFIENQLHLCRLQDDLEMILYIFCRVVAPDIIQKRRWDCYKAAELTRIAGDVIRYCKRNTQFLSHTGISYLERDFFVQDLRECRDVQNFALHRLRVPGDRLRTLLDCGTRVMVTVQHMLGSRYEIEMDNMHKWLASQNWDVHDPRDLPASVLKGDAQMTAKESEQKLFAGKEFGGETAFGGKEFSGKKPFDGKGISGERPFGGKGIGGERLFGGGGAFARKGFGEKTFIRNERVA</sequence>
<keyword evidence="2" id="KW-1185">Reference proteome</keyword>
<dbReference type="RefSeq" id="XP_033394943.1">
    <property type="nucleotide sequence ID" value="XM_033546342.1"/>
</dbReference>
<dbReference type="AlphaFoldDB" id="A0A6A6B5B5"/>
<dbReference type="EMBL" id="ML995493">
    <property type="protein sequence ID" value="KAF2139230.1"/>
    <property type="molecule type" value="Genomic_DNA"/>
</dbReference>
<gene>
    <name evidence="1" type="ORF">K452DRAFT_360496</name>
</gene>
<name>A0A6A6B5B5_9PEZI</name>
<accession>A0A6A6B5B5</accession>
<proteinExistence type="predicted"/>
<evidence type="ECO:0000313" key="2">
    <source>
        <dbReference type="Proteomes" id="UP000799438"/>
    </source>
</evidence>
<dbReference type="GeneID" id="54303848"/>
<protein>
    <submittedName>
        <fullName evidence="1">Uncharacterized protein</fullName>
    </submittedName>
</protein>